<evidence type="ECO:0000313" key="1">
    <source>
        <dbReference type="EMBL" id="SFW11752.1"/>
    </source>
</evidence>
<reference evidence="2" key="1">
    <citation type="submission" date="2016-11" db="EMBL/GenBank/DDBJ databases">
        <authorList>
            <person name="Varghese N."/>
            <person name="Submissions S."/>
        </authorList>
    </citation>
    <scope>NUCLEOTIDE SEQUENCE [LARGE SCALE GENOMIC DNA]</scope>
    <source>
        <strain evidence="2">DSM 44671</strain>
    </source>
</reference>
<dbReference type="AlphaFoldDB" id="A0A1K1LLI7"/>
<name>A0A1K1LLI7_9PSEU</name>
<proteinExistence type="predicted"/>
<evidence type="ECO:0000313" key="2">
    <source>
        <dbReference type="Proteomes" id="UP000182740"/>
    </source>
</evidence>
<dbReference type="EMBL" id="FPJG01000001">
    <property type="protein sequence ID" value="SFW11752.1"/>
    <property type="molecule type" value="Genomic_DNA"/>
</dbReference>
<keyword evidence="2" id="KW-1185">Reference proteome</keyword>
<dbReference type="Proteomes" id="UP000182740">
    <property type="component" value="Unassembled WGS sequence"/>
</dbReference>
<protein>
    <submittedName>
        <fullName evidence="1">Uncharacterized protein</fullName>
    </submittedName>
</protein>
<dbReference type="STRING" id="546364.SAMN04489730_0054"/>
<accession>A0A1K1LLI7</accession>
<dbReference type="RefSeq" id="WP_143168413.1">
    <property type="nucleotide sequence ID" value="NZ_FPJG01000001.1"/>
</dbReference>
<organism evidence="1 2">
    <name type="scientific">Amycolatopsis australiensis</name>
    <dbReference type="NCBI Taxonomy" id="546364"/>
    <lineage>
        <taxon>Bacteria</taxon>
        <taxon>Bacillati</taxon>
        <taxon>Actinomycetota</taxon>
        <taxon>Actinomycetes</taxon>
        <taxon>Pseudonocardiales</taxon>
        <taxon>Pseudonocardiaceae</taxon>
        <taxon>Amycolatopsis</taxon>
    </lineage>
</organism>
<sequence>MTAPHQPSTGGPPAPRDVWSLLTAQFIPPSFWTDSRPPLKATKEWAVSGEHLPPEDLSRHGSHAWAWVAIGLRAVALHADWVFERGSRTTAALMLLMVLNQVLPFPQLLHAAGDVAGWLQFT</sequence>
<gene>
    <name evidence="1" type="ORF">SAMN04489730_0054</name>
</gene>